<accession>A0A6L9SCW1</accession>
<evidence type="ECO:0000313" key="2">
    <source>
        <dbReference type="EMBL" id="NEE02514.1"/>
    </source>
</evidence>
<dbReference type="InterPro" id="IPR029058">
    <property type="entry name" value="AB_hydrolase_fold"/>
</dbReference>
<dbReference type="GO" id="GO:0016787">
    <property type="term" value="F:hydrolase activity"/>
    <property type="evidence" value="ECO:0007669"/>
    <property type="project" value="UniProtKB-KW"/>
</dbReference>
<dbReference type="Proteomes" id="UP000475214">
    <property type="component" value="Unassembled WGS sequence"/>
</dbReference>
<dbReference type="PANTHER" id="PTHR43689:SF8">
    <property type="entry name" value="ALPHA_BETA-HYDROLASES SUPERFAMILY PROTEIN"/>
    <property type="match status" value="1"/>
</dbReference>
<dbReference type="InterPro" id="IPR000073">
    <property type="entry name" value="AB_hydrolase_1"/>
</dbReference>
<keyword evidence="2" id="KW-0378">Hydrolase</keyword>
<comment type="caution">
    <text evidence="2">The sequence shown here is derived from an EMBL/GenBank/DDBJ whole genome shotgun (WGS) entry which is preliminary data.</text>
</comment>
<protein>
    <submittedName>
        <fullName evidence="2">Alpha/beta hydrolase</fullName>
    </submittedName>
</protein>
<evidence type="ECO:0000259" key="1">
    <source>
        <dbReference type="Pfam" id="PF00561"/>
    </source>
</evidence>
<feature type="domain" description="AB hydrolase-1" evidence="1">
    <location>
        <begin position="34"/>
        <end position="276"/>
    </location>
</feature>
<dbReference type="EMBL" id="JAAGOA010000015">
    <property type="protein sequence ID" value="NEE02514.1"/>
    <property type="molecule type" value="Genomic_DNA"/>
</dbReference>
<organism evidence="2 3">
    <name type="scientific">Phytoactinopolyspora halotolerans</name>
    <dbReference type="NCBI Taxonomy" id="1981512"/>
    <lineage>
        <taxon>Bacteria</taxon>
        <taxon>Bacillati</taxon>
        <taxon>Actinomycetota</taxon>
        <taxon>Actinomycetes</taxon>
        <taxon>Jiangellales</taxon>
        <taxon>Jiangellaceae</taxon>
        <taxon>Phytoactinopolyspora</taxon>
    </lineage>
</organism>
<dbReference type="Pfam" id="PF00561">
    <property type="entry name" value="Abhydrolase_1"/>
    <property type="match status" value="1"/>
</dbReference>
<sequence>MPRKSKRPETAATIELPHGTVAYRSAGPEDSAAPPVVFVHAFLVDGSVWSEVADLLAARGIRSYAPDCPLGAHRTPLRRDADQSPRGIAKQILAFLEALDLRDVTLVGNDTGGALCQFLIDTDPSRIGRLVLTNCDAFDTFPPFPFSIIFRLLSGSRRMWFNLQPMRARAFRHSPLGFGLLANRIDPDQARAWVEPCLTDKEIREDAVRFLRAADPQDLLDVSTRLHRFDGPARIVWGMADRAFRPSLGRRLQRVFKDAEFVEVPGAKTFVQLDAPGMLADQIDAISMSSRLGPIEEAD</sequence>
<dbReference type="SUPFAM" id="SSF53474">
    <property type="entry name" value="alpha/beta-Hydrolases"/>
    <property type="match status" value="1"/>
</dbReference>
<reference evidence="2 3" key="1">
    <citation type="submission" date="2020-02" db="EMBL/GenBank/DDBJ databases">
        <authorList>
            <person name="Li X.-J."/>
            <person name="Han X.-M."/>
        </authorList>
    </citation>
    <scope>NUCLEOTIDE SEQUENCE [LARGE SCALE GENOMIC DNA]</scope>
    <source>
        <strain evidence="2 3">CCTCC AB 2017055</strain>
    </source>
</reference>
<name>A0A6L9SCW1_9ACTN</name>
<dbReference type="Gene3D" id="3.40.50.1820">
    <property type="entry name" value="alpha/beta hydrolase"/>
    <property type="match status" value="1"/>
</dbReference>
<dbReference type="AlphaFoldDB" id="A0A6L9SCW1"/>
<dbReference type="PANTHER" id="PTHR43689">
    <property type="entry name" value="HYDROLASE"/>
    <property type="match status" value="1"/>
</dbReference>
<evidence type="ECO:0000313" key="3">
    <source>
        <dbReference type="Proteomes" id="UP000475214"/>
    </source>
</evidence>
<dbReference type="RefSeq" id="WP_163741151.1">
    <property type="nucleotide sequence ID" value="NZ_JAAGOA010000015.1"/>
</dbReference>
<keyword evidence="3" id="KW-1185">Reference proteome</keyword>
<proteinExistence type="predicted"/>
<gene>
    <name evidence="2" type="ORF">G1H10_20305</name>
</gene>